<dbReference type="Proteomes" id="UP001054945">
    <property type="component" value="Unassembled WGS sequence"/>
</dbReference>
<comment type="caution">
    <text evidence="1">The sequence shown here is derived from an EMBL/GenBank/DDBJ whole genome shotgun (WGS) entry which is preliminary data.</text>
</comment>
<accession>A0AAV4VNS8</accession>
<gene>
    <name evidence="1" type="ORF">CEXT_418651</name>
</gene>
<name>A0AAV4VNS8_CAEEX</name>
<sequence length="78" mass="9327">MRGGKSLRNPHRKEWFCHLEDAPVHPWDTDVTFVYQSLFAIQMHGGKSLRNPHRKAWFYHLKDAQVHPMGHRRHMIAE</sequence>
<evidence type="ECO:0000313" key="2">
    <source>
        <dbReference type="Proteomes" id="UP001054945"/>
    </source>
</evidence>
<evidence type="ECO:0000313" key="1">
    <source>
        <dbReference type="EMBL" id="GIY71055.1"/>
    </source>
</evidence>
<reference evidence="1 2" key="1">
    <citation type="submission" date="2021-06" db="EMBL/GenBank/DDBJ databases">
        <title>Caerostris extrusa draft genome.</title>
        <authorList>
            <person name="Kono N."/>
            <person name="Arakawa K."/>
        </authorList>
    </citation>
    <scope>NUCLEOTIDE SEQUENCE [LARGE SCALE GENOMIC DNA]</scope>
</reference>
<proteinExistence type="predicted"/>
<protein>
    <submittedName>
        <fullName evidence="1">Uncharacterized protein</fullName>
    </submittedName>
</protein>
<dbReference type="EMBL" id="BPLR01014750">
    <property type="protein sequence ID" value="GIY71055.1"/>
    <property type="molecule type" value="Genomic_DNA"/>
</dbReference>
<keyword evidence="2" id="KW-1185">Reference proteome</keyword>
<dbReference type="AlphaFoldDB" id="A0AAV4VNS8"/>
<organism evidence="1 2">
    <name type="scientific">Caerostris extrusa</name>
    <name type="common">Bark spider</name>
    <name type="synonym">Caerostris bankana</name>
    <dbReference type="NCBI Taxonomy" id="172846"/>
    <lineage>
        <taxon>Eukaryota</taxon>
        <taxon>Metazoa</taxon>
        <taxon>Ecdysozoa</taxon>
        <taxon>Arthropoda</taxon>
        <taxon>Chelicerata</taxon>
        <taxon>Arachnida</taxon>
        <taxon>Araneae</taxon>
        <taxon>Araneomorphae</taxon>
        <taxon>Entelegynae</taxon>
        <taxon>Araneoidea</taxon>
        <taxon>Araneidae</taxon>
        <taxon>Caerostris</taxon>
    </lineage>
</organism>